<evidence type="ECO:0000313" key="2">
    <source>
        <dbReference type="EMBL" id="MFD2519315.1"/>
    </source>
</evidence>
<comment type="caution">
    <text evidence="2">The sequence shown here is derived from an EMBL/GenBank/DDBJ whole genome shotgun (WGS) entry which is preliminary data.</text>
</comment>
<proteinExistence type="predicted"/>
<protein>
    <submittedName>
        <fullName evidence="2">Uncharacterized protein</fullName>
    </submittedName>
</protein>
<evidence type="ECO:0000313" key="3">
    <source>
        <dbReference type="Proteomes" id="UP001597510"/>
    </source>
</evidence>
<keyword evidence="1" id="KW-0812">Transmembrane</keyword>
<reference evidence="3" key="1">
    <citation type="journal article" date="2019" name="Int. J. Syst. Evol. Microbiol.">
        <title>The Global Catalogue of Microorganisms (GCM) 10K type strain sequencing project: providing services to taxonomists for standard genome sequencing and annotation.</title>
        <authorList>
            <consortium name="The Broad Institute Genomics Platform"/>
            <consortium name="The Broad Institute Genome Sequencing Center for Infectious Disease"/>
            <person name="Wu L."/>
            <person name="Ma J."/>
        </authorList>
    </citation>
    <scope>NUCLEOTIDE SEQUENCE [LARGE SCALE GENOMIC DNA]</scope>
    <source>
        <strain evidence="3">KCTC 52344</strain>
    </source>
</reference>
<feature type="transmembrane region" description="Helical" evidence="1">
    <location>
        <begin position="6"/>
        <end position="34"/>
    </location>
</feature>
<dbReference type="EMBL" id="JBHULC010000001">
    <property type="protein sequence ID" value="MFD2519315.1"/>
    <property type="molecule type" value="Genomic_DNA"/>
</dbReference>
<organism evidence="2 3">
    <name type="scientific">Emticicia soli</name>
    <dbReference type="NCBI Taxonomy" id="2027878"/>
    <lineage>
        <taxon>Bacteria</taxon>
        <taxon>Pseudomonadati</taxon>
        <taxon>Bacteroidota</taxon>
        <taxon>Cytophagia</taxon>
        <taxon>Cytophagales</taxon>
        <taxon>Leadbetterellaceae</taxon>
        <taxon>Emticicia</taxon>
    </lineage>
</organism>
<name>A0ABW5J108_9BACT</name>
<gene>
    <name evidence="2" type="ORF">ACFSR2_00360</name>
</gene>
<dbReference type="RefSeq" id="WP_340238060.1">
    <property type="nucleotide sequence ID" value="NZ_JBBEWC010000009.1"/>
</dbReference>
<evidence type="ECO:0000256" key="1">
    <source>
        <dbReference type="SAM" id="Phobius"/>
    </source>
</evidence>
<sequence length="144" mass="16197">MDNSQTLLTIAIVIVFPVFFIGMWGGIGFLIAAIGGWQGLARKYETAKDTPLDQKLTGESGKFGLSNYNYTLTVGFSNNGLFFATNPLFRIGHPPMLIPWSAVRIISDDGSMLHIKVDETNIWLRKKLLANFKTYLQRPRNSWL</sequence>
<keyword evidence="1" id="KW-1133">Transmembrane helix</keyword>
<keyword evidence="1" id="KW-0472">Membrane</keyword>
<keyword evidence="3" id="KW-1185">Reference proteome</keyword>
<dbReference type="Proteomes" id="UP001597510">
    <property type="component" value="Unassembled WGS sequence"/>
</dbReference>
<accession>A0ABW5J108</accession>